<reference evidence="1" key="1">
    <citation type="submission" date="2020-11" db="EMBL/GenBank/DDBJ databases">
        <title>Adaptations for nitrogen fixation in a non-lichenized fungal sporocarp promotes dispersal by wood-feeding termites.</title>
        <authorList>
            <consortium name="DOE Joint Genome Institute"/>
            <person name="Koch R.A."/>
            <person name="Yoon G."/>
            <person name="Arayal U."/>
            <person name="Lail K."/>
            <person name="Amirebrahimi M."/>
            <person name="Labutti K."/>
            <person name="Lipzen A."/>
            <person name="Riley R."/>
            <person name="Barry K."/>
            <person name="Henrissat B."/>
            <person name="Grigoriev I.V."/>
            <person name="Herr J.R."/>
            <person name="Aime M.C."/>
        </authorList>
    </citation>
    <scope>NUCLEOTIDE SEQUENCE</scope>
    <source>
        <strain evidence="1">MCA 3950</strain>
    </source>
</reference>
<dbReference type="AlphaFoldDB" id="A0A9P8AMK2"/>
<evidence type="ECO:0000313" key="1">
    <source>
        <dbReference type="EMBL" id="KAG7439927.1"/>
    </source>
</evidence>
<proteinExistence type="predicted"/>
<evidence type="ECO:0000313" key="2">
    <source>
        <dbReference type="Proteomes" id="UP000812287"/>
    </source>
</evidence>
<dbReference type="EMBL" id="MU250580">
    <property type="protein sequence ID" value="KAG7439927.1"/>
    <property type="molecule type" value="Genomic_DNA"/>
</dbReference>
<dbReference type="RefSeq" id="XP_043033427.1">
    <property type="nucleotide sequence ID" value="XM_043179651.1"/>
</dbReference>
<gene>
    <name evidence="1" type="ORF">BT62DRAFT_1081249</name>
</gene>
<organism evidence="1 2">
    <name type="scientific">Guyanagaster necrorhizus</name>
    <dbReference type="NCBI Taxonomy" id="856835"/>
    <lineage>
        <taxon>Eukaryota</taxon>
        <taxon>Fungi</taxon>
        <taxon>Dikarya</taxon>
        <taxon>Basidiomycota</taxon>
        <taxon>Agaricomycotina</taxon>
        <taxon>Agaricomycetes</taxon>
        <taxon>Agaricomycetidae</taxon>
        <taxon>Agaricales</taxon>
        <taxon>Marasmiineae</taxon>
        <taxon>Physalacriaceae</taxon>
        <taxon>Guyanagaster</taxon>
    </lineage>
</organism>
<dbReference type="Proteomes" id="UP000812287">
    <property type="component" value="Unassembled WGS sequence"/>
</dbReference>
<protein>
    <submittedName>
        <fullName evidence="1">Uncharacterized protein</fullName>
    </submittedName>
</protein>
<name>A0A9P8AMK2_9AGAR</name>
<sequence length="79" mass="8771">MSDAGSGAPITPSWESAKLYALNDTVVAVVIVSYNPFFARLGKFICIRAHTSNEHIEPGKDYGAYWSLVEWYSAPSTEW</sequence>
<keyword evidence="2" id="KW-1185">Reference proteome</keyword>
<comment type="caution">
    <text evidence="1">The sequence shown here is derived from an EMBL/GenBank/DDBJ whole genome shotgun (WGS) entry which is preliminary data.</text>
</comment>
<accession>A0A9P8AMK2</accession>
<dbReference type="GeneID" id="66101945"/>